<evidence type="ECO:0000313" key="2">
    <source>
        <dbReference type="Proteomes" id="UP001589793"/>
    </source>
</evidence>
<protein>
    <submittedName>
        <fullName evidence="1">Uncharacterized protein</fullName>
    </submittedName>
</protein>
<comment type="caution">
    <text evidence="1">The sequence shown here is derived from an EMBL/GenBank/DDBJ whole genome shotgun (WGS) entry which is preliminary data.</text>
</comment>
<proteinExistence type="predicted"/>
<sequence length="306" mass="32795">MTSIIDLARRIGEDIHALAVRVPIFETLSEAKAWETANPGRTALTIEAPPDPGAWHATAPTFDTTARTYTIPTDTGATYTVGGTARAAGTYTVGNAATTVSVAAVAKPGYTLAGVTSWSRTYSDASLVGTVIMTDTVTSAAAETGQTYYDPARRDTANGYIQVASNQHTGTQPQTAFMPNQDIEFDYTMTVDGGIVVYFWGLNSDTGERRGLYLRAASLDAFGGTGNPTVQTITSTTRTVGTTARIKIQIRGLVATISQNDVEAIRITYTQAQLDACTSPTWLQLRSYNGTHRIDNIQVTRFDWVG</sequence>
<keyword evidence="2" id="KW-1185">Reference proteome</keyword>
<name>A0ABV6R998_9MICO</name>
<dbReference type="RefSeq" id="WP_376979216.1">
    <property type="nucleotide sequence ID" value="NZ_JBHLSV010000005.1"/>
</dbReference>
<evidence type="ECO:0000313" key="1">
    <source>
        <dbReference type="EMBL" id="MFC0673560.1"/>
    </source>
</evidence>
<accession>A0ABV6R998</accession>
<dbReference type="Proteomes" id="UP001589793">
    <property type="component" value="Unassembled WGS sequence"/>
</dbReference>
<organism evidence="1 2">
    <name type="scientific">Brachybacterium hainanense</name>
    <dbReference type="NCBI Taxonomy" id="1541174"/>
    <lineage>
        <taxon>Bacteria</taxon>
        <taxon>Bacillati</taxon>
        <taxon>Actinomycetota</taxon>
        <taxon>Actinomycetes</taxon>
        <taxon>Micrococcales</taxon>
        <taxon>Dermabacteraceae</taxon>
        <taxon>Brachybacterium</taxon>
    </lineage>
</organism>
<gene>
    <name evidence="1" type="ORF">ACFFF6_06280</name>
</gene>
<reference evidence="1 2" key="1">
    <citation type="submission" date="2024-09" db="EMBL/GenBank/DDBJ databases">
        <authorList>
            <person name="Sun Q."/>
            <person name="Mori K."/>
        </authorList>
    </citation>
    <scope>NUCLEOTIDE SEQUENCE [LARGE SCALE GENOMIC DNA]</scope>
    <source>
        <strain evidence="1 2">CICC 10874</strain>
    </source>
</reference>
<dbReference type="EMBL" id="JBHLSV010000005">
    <property type="protein sequence ID" value="MFC0673560.1"/>
    <property type="molecule type" value="Genomic_DNA"/>
</dbReference>